<evidence type="ECO:0000313" key="1">
    <source>
        <dbReference type="EMBL" id="RPD63703.1"/>
    </source>
</evidence>
<dbReference type="Proteomes" id="UP000313359">
    <property type="component" value="Unassembled WGS sequence"/>
</dbReference>
<dbReference type="AlphaFoldDB" id="A0A5C2SIU0"/>
<name>A0A5C2SIU0_9APHY</name>
<proteinExistence type="predicted"/>
<evidence type="ECO:0000313" key="2">
    <source>
        <dbReference type="Proteomes" id="UP000313359"/>
    </source>
</evidence>
<gene>
    <name evidence="1" type="ORF">L227DRAFT_598802</name>
</gene>
<organism evidence="1 2">
    <name type="scientific">Lentinus tigrinus ALCF2SS1-6</name>
    <dbReference type="NCBI Taxonomy" id="1328759"/>
    <lineage>
        <taxon>Eukaryota</taxon>
        <taxon>Fungi</taxon>
        <taxon>Dikarya</taxon>
        <taxon>Basidiomycota</taxon>
        <taxon>Agaricomycotina</taxon>
        <taxon>Agaricomycetes</taxon>
        <taxon>Polyporales</taxon>
        <taxon>Polyporaceae</taxon>
        <taxon>Lentinus</taxon>
    </lineage>
</organism>
<keyword evidence="2" id="KW-1185">Reference proteome</keyword>
<dbReference type="OrthoDB" id="3181072at2759"/>
<sequence>MHDPSASTPTTAVDMKAVYELLSSMNITYGSIEQSFRTLNEQSAQVSKLGPTMDTAKEELVVLQREIKAHDTLQEERVADVRKMIKVEIKEAAGKALREQIHEQIKLEVAKQVKEQMEAQIHEHLPVPLAQQAEESRQQIVEVTHALENSEARRKNANLRPSPSNLSDALEVVLKPDGTKSNLYPANLRSLFAYDNTRARELLKDFGLHDHGVLEKNLNRFMAHIGIRFELVPVSANSVTSPRRRMADVPPATPAK</sequence>
<reference evidence="1" key="1">
    <citation type="journal article" date="2018" name="Genome Biol. Evol.">
        <title>Genomics and development of Lentinus tigrinus, a white-rot wood-decaying mushroom with dimorphic fruiting bodies.</title>
        <authorList>
            <person name="Wu B."/>
            <person name="Xu Z."/>
            <person name="Knudson A."/>
            <person name="Carlson A."/>
            <person name="Chen N."/>
            <person name="Kovaka S."/>
            <person name="LaButti K."/>
            <person name="Lipzen A."/>
            <person name="Pennachio C."/>
            <person name="Riley R."/>
            <person name="Schakwitz W."/>
            <person name="Umezawa K."/>
            <person name="Ohm R.A."/>
            <person name="Grigoriev I.V."/>
            <person name="Nagy L.G."/>
            <person name="Gibbons J."/>
            <person name="Hibbett D."/>
        </authorList>
    </citation>
    <scope>NUCLEOTIDE SEQUENCE [LARGE SCALE GENOMIC DNA]</scope>
    <source>
        <strain evidence="1">ALCF2SS1-6</strain>
    </source>
</reference>
<protein>
    <submittedName>
        <fullName evidence="1">Uncharacterized protein</fullName>
    </submittedName>
</protein>
<dbReference type="EMBL" id="ML122255">
    <property type="protein sequence ID" value="RPD63703.1"/>
    <property type="molecule type" value="Genomic_DNA"/>
</dbReference>
<accession>A0A5C2SIU0</accession>